<dbReference type="AlphaFoldDB" id="A0A0P6XXV6"/>
<dbReference type="OrthoDB" id="166916at2"/>
<dbReference type="PROSITE" id="PS51257">
    <property type="entry name" value="PROKAR_LIPOPROTEIN"/>
    <property type="match status" value="1"/>
</dbReference>
<dbReference type="InterPro" id="IPR032350">
    <property type="entry name" value="Nbr1_FW"/>
</dbReference>
<keyword evidence="2" id="KW-0732">Signal</keyword>
<evidence type="ECO:0000313" key="4">
    <source>
        <dbReference type="EMBL" id="KPL78219.1"/>
    </source>
</evidence>
<dbReference type="Proteomes" id="UP000050417">
    <property type="component" value="Unassembled WGS sequence"/>
</dbReference>
<dbReference type="Gene3D" id="2.60.40.10">
    <property type="entry name" value="Immunoglobulins"/>
    <property type="match status" value="1"/>
</dbReference>
<reference evidence="4 5" key="1">
    <citation type="submission" date="2015-07" db="EMBL/GenBank/DDBJ databases">
        <title>Genome sequence of Ornatilinea apprima DSM 23815.</title>
        <authorList>
            <person name="Hemp J."/>
            <person name="Ward L.M."/>
            <person name="Pace L.A."/>
            <person name="Fischer W.W."/>
        </authorList>
    </citation>
    <scope>NUCLEOTIDE SEQUENCE [LARGE SCALE GENOMIC DNA]</scope>
    <source>
        <strain evidence="4 5">P3M-1</strain>
    </source>
</reference>
<feature type="signal peptide" evidence="2">
    <location>
        <begin position="1"/>
        <end position="19"/>
    </location>
</feature>
<accession>A0A0P6XXV6</accession>
<dbReference type="RefSeq" id="WP_075062263.1">
    <property type="nucleotide sequence ID" value="NZ_LGCL01000019.1"/>
</dbReference>
<evidence type="ECO:0000259" key="3">
    <source>
        <dbReference type="Pfam" id="PF16158"/>
    </source>
</evidence>
<keyword evidence="5" id="KW-1185">Reference proteome</keyword>
<feature type="domain" description="Nbr1 FW" evidence="3">
    <location>
        <begin position="127"/>
        <end position="211"/>
    </location>
</feature>
<dbReference type="EMBL" id="LGCL01000019">
    <property type="protein sequence ID" value="KPL78219.1"/>
    <property type="molecule type" value="Genomic_DNA"/>
</dbReference>
<comment type="caution">
    <text evidence="4">The sequence shown here is derived from an EMBL/GenBank/DDBJ whole genome shotgun (WGS) entry which is preliminary data.</text>
</comment>
<evidence type="ECO:0000256" key="2">
    <source>
        <dbReference type="SAM" id="SignalP"/>
    </source>
</evidence>
<evidence type="ECO:0000313" key="5">
    <source>
        <dbReference type="Proteomes" id="UP000050417"/>
    </source>
</evidence>
<sequence length="223" mass="23795">MKTQKIVAFCVMAAALVLAGCAGTPEPTIDPNVVYTQAASTVQAQLTETAAAMPTATQTPEPTATPVPPTATPTEILPTLPPVGSGGESTAVATATSAPTYSAGSTNPAPGKQTGDAATWGYNQPGDNQTFKPNEEFLLSWGFTNTGTTTWKPGYKWVFVSGQSLSGVKEVVLDREIKPGEKWEANIRAFLPGEEGTYISRWYLYNASGQFIEEFYFPFKIKK</sequence>
<name>A0A0P6XXV6_9CHLR</name>
<organism evidence="4 5">
    <name type="scientific">Ornatilinea apprima</name>
    <dbReference type="NCBI Taxonomy" id="1134406"/>
    <lineage>
        <taxon>Bacteria</taxon>
        <taxon>Bacillati</taxon>
        <taxon>Chloroflexota</taxon>
        <taxon>Anaerolineae</taxon>
        <taxon>Anaerolineales</taxon>
        <taxon>Anaerolineaceae</taxon>
        <taxon>Ornatilinea</taxon>
    </lineage>
</organism>
<dbReference type="InterPro" id="IPR013783">
    <property type="entry name" value="Ig-like_fold"/>
</dbReference>
<proteinExistence type="predicted"/>
<protein>
    <recommendedName>
        <fullName evidence="3">Nbr1 FW domain-containing protein</fullName>
    </recommendedName>
</protein>
<evidence type="ECO:0000256" key="1">
    <source>
        <dbReference type="SAM" id="MobiDB-lite"/>
    </source>
</evidence>
<dbReference type="Pfam" id="PF16158">
    <property type="entry name" value="N_BRCA1_IG"/>
    <property type="match status" value="1"/>
</dbReference>
<feature type="chain" id="PRO_5006133268" description="Nbr1 FW domain-containing protein" evidence="2">
    <location>
        <begin position="20"/>
        <end position="223"/>
    </location>
</feature>
<dbReference type="STRING" id="1134406.ADN00_06975"/>
<gene>
    <name evidence="4" type="ORF">ADN00_06975</name>
</gene>
<feature type="region of interest" description="Disordered" evidence="1">
    <location>
        <begin position="98"/>
        <end position="127"/>
    </location>
</feature>